<accession>A0A5Q0P0W9</accession>
<dbReference type="PANTHER" id="PTHR38042:SF1">
    <property type="entry name" value="UROPORPHYRINOGEN-III SYNTHASE, CHLOROPLASTIC"/>
    <property type="match status" value="1"/>
</dbReference>
<keyword evidence="4 9" id="KW-0456">Lyase</keyword>
<evidence type="ECO:0000259" key="10">
    <source>
        <dbReference type="Pfam" id="PF02602"/>
    </source>
</evidence>
<dbReference type="InterPro" id="IPR003754">
    <property type="entry name" value="4pyrrol_synth_uPrphyn_synth"/>
</dbReference>
<evidence type="ECO:0000313" key="12">
    <source>
        <dbReference type="EMBL" id="QGA10100.1"/>
    </source>
</evidence>
<evidence type="ECO:0000256" key="4">
    <source>
        <dbReference type="ARBA" id="ARBA00023239"/>
    </source>
</evidence>
<dbReference type="Gene3D" id="3.40.50.10090">
    <property type="match status" value="2"/>
</dbReference>
<dbReference type="EMBL" id="CP045650">
    <property type="protein sequence ID" value="QGA10100.1"/>
    <property type="molecule type" value="Genomic_DNA"/>
</dbReference>
<dbReference type="Proteomes" id="UP000480556">
    <property type="component" value="Unassembled WGS sequence"/>
</dbReference>
<evidence type="ECO:0000256" key="8">
    <source>
        <dbReference type="ARBA" id="ARBA00048617"/>
    </source>
</evidence>
<evidence type="ECO:0000256" key="7">
    <source>
        <dbReference type="ARBA" id="ARBA00040167"/>
    </source>
</evidence>
<keyword evidence="5 9" id="KW-0627">Porphyrin biosynthesis</keyword>
<comment type="pathway">
    <text evidence="1 9">Porphyrin-containing compound metabolism; protoporphyrin-IX biosynthesis; coproporphyrinogen-III from 5-aminolevulinate: step 3/4.</text>
</comment>
<evidence type="ECO:0000256" key="5">
    <source>
        <dbReference type="ARBA" id="ARBA00023244"/>
    </source>
</evidence>
<dbReference type="SUPFAM" id="SSF69618">
    <property type="entry name" value="HemD-like"/>
    <property type="match status" value="1"/>
</dbReference>
<evidence type="ECO:0000256" key="6">
    <source>
        <dbReference type="ARBA" id="ARBA00037589"/>
    </source>
</evidence>
<dbReference type="GO" id="GO:0006780">
    <property type="term" value="P:uroporphyrinogen III biosynthetic process"/>
    <property type="evidence" value="ECO:0007669"/>
    <property type="project" value="UniProtKB-UniRule"/>
</dbReference>
<comment type="function">
    <text evidence="6 9">Catalyzes cyclization of the linear tetrapyrrole, hydroxymethylbilane, to the macrocyclic uroporphyrinogen III.</text>
</comment>
<evidence type="ECO:0000256" key="9">
    <source>
        <dbReference type="RuleBase" id="RU366031"/>
    </source>
</evidence>
<dbReference type="GO" id="GO:0004852">
    <property type="term" value="F:uroporphyrinogen-III synthase activity"/>
    <property type="evidence" value="ECO:0007669"/>
    <property type="project" value="UniProtKB-UniRule"/>
</dbReference>
<comment type="similarity">
    <text evidence="2 9">Belongs to the uroporphyrinogen-III synthase family.</text>
</comment>
<dbReference type="Proteomes" id="UP000327478">
    <property type="component" value="Chromosome"/>
</dbReference>
<dbReference type="CDD" id="cd06578">
    <property type="entry name" value="HemD"/>
    <property type="match status" value="1"/>
</dbReference>
<reference evidence="13 14" key="1">
    <citation type="submission" date="2019-10" db="EMBL/GenBank/DDBJ databases">
        <authorList>
            <person name="Dong K."/>
        </authorList>
    </citation>
    <scope>NUCLEOTIDE SEQUENCE [LARGE SCALE GENOMIC DNA]</scope>
    <source>
        <strain evidence="12">Dk386</strain>
        <strain evidence="13">dk386</strain>
        <strain evidence="14">dk771</strain>
        <strain evidence="11">Dk771</strain>
    </source>
</reference>
<evidence type="ECO:0000313" key="13">
    <source>
        <dbReference type="Proteomes" id="UP000327478"/>
    </source>
</evidence>
<comment type="catalytic activity">
    <reaction evidence="8 9">
        <text>hydroxymethylbilane = uroporphyrinogen III + H2O</text>
        <dbReference type="Rhea" id="RHEA:18965"/>
        <dbReference type="ChEBI" id="CHEBI:15377"/>
        <dbReference type="ChEBI" id="CHEBI:57308"/>
        <dbReference type="ChEBI" id="CHEBI:57845"/>
        <dbReference type="EC" id="4.2.1.75"/>
    </reaction>
</comment>
<protein>
    <recommendedName>
        <fullName evidence="7 9">Uroporphyrinogen-III synthase</fullName>
        <ecNumber evidence="3 9">4.2.1.75</ecNumber>
    </recommendedName>
</protein>
<keyword evidence="13" id="KW-1185">Reference proteome</keyword>
<dbReference type="EMBL" id="WITK01000028">
    <property type="protein sequence ID" value="MQW93272.1"/>
    <property type="molecule type" value="Genomic_DNA"/>
</dbReference>
<dbReference type="AlphaFoldDB" id="A0A5Q0P0W9"/>
<evidence type="ECO:0000313" key="11">
    <source>
        <dbReference type="EMBL" id="MQW93272.1"/>
    </source>
</evidence>
<proteinExistence type="inferred from homology"/>
<dbReference type="GO" id="GO:0006782">
    <property type="term" value="P:protoporphyrinogen IX biosynthetic process"/>
    <property type="evidence" value="ECO:0007669"/>
    <property type="project" value="UniProtKB-UniRule"/>
</dbReference>
<sequence>MLFLNTRPPDRAALLSNDLKAAKIKVLELPLLELVEEPYSLMLEGLYQQLPQAHVIVVVSPTAAHVGMRYLVQAGMTLQALTKIQWIAVGKATQRTLAEYGISSIVPDVETSEGMLELPILTTLKPESTLAFWRGEGGRVFMMDHFRQLGIQVLNFVLYKRRCPNNTLSLFQQYVGQLNQAECFAVLISSEASWLNWLSLVNAYPKIVEKAYYLTLGPRLTRLVSTYQREQGLTLGWVEIENLQKETILHHLDRIQGTS</sequence>
<gene>
    <name evidence="12" type="ORF">GFH30_01215</name>
    <name evidence="11" type="ORF">GHJ48_12860</name>
</gene>
<dbReference type="Pfam" id="PF02602">
    <property type="entry name" value="HEM4"/>
    <property type="match status" value="1"/>
</dbReference>
<name>A0A5Q0P0W9_9GAMM</name>
<evidence type="ECO:0000256" key="1">
    <source>
        <dbReference type="ARBA" id="ARBA00004772"/>
    </source>
</evidence>
<feature type="domain" description="Tetrapyrrole biosynthesis uroporphyrinogen III synthase" evidence="10">
    <location>
        <begin position="16"/>
        <end position="222"/>
    </location>
</feature>
<evidence type="ECO:0000256" key="2">
    <source>
        <dbReference type="ARBA" id="ARBA00008133"/>
    </source>
</evidence>
<dbReference type="InterPro" id="IPR036108">
    <property type="entry name" value="4pyrrol_syn_uPrphyn_synt_sf"/>
</dbReference>
<dbReference type="PANTHER" id="PTHR38042">
    <property type="entry name" value="UROPORPHYRINOGEN-III SYNTHASE, CHLOROPLASTIC"/>
    <property type="match status" value="1"/>
</dbReference>
<dbReference type="EC" id="4.2.1.75" evidence="3 9"/>
<evidence type="ECO:0000313" key="14">
    <source>
        <dbReference type="Proteomes" id="UP000480556"/>
    </source>
</evidence>
<evidence type="ECO:0000256" key="3">
    <source>
        <dbReference type="ARBA" id="ARBA00013109"/>
    </source>
</evidence>
<dbReference type="InterPro" id="IPR039793">
    <property type="entry name" value="UROS/Hem4"/>
</dbReference>
<dbReference type="RefSeq" id="WP_153370390.1">
    <property type="nucleotide sequence ID" value="NZ_CP045650.1"/>
</dbReference>
<organism evidence="11 14">
    <name type="scientific">Acinetobacter wanghuae</name>
    <dbReference type="NCBI Taxonomy" id="2662362"/>
    <lineage>
        <taxon>Bacteria</taxon>
        <taxon>Pseudomonadati</taxon>
        <taxon>Pseudomonadota</taxon>
        <taxon>Gammaproteobacteria</taxon>
        <taxon>Moraxellales</taxon>
        <taxon>Moraxellaceae</taxon>
        <taxon>Acinetobacter</taxon>
    </lineage>
</organism>